<organism evidence="2 3">
    <name type="scientific">Sandaracinobacteroides saxicola</name>
    <dbReference type="NCBI Taxonomy" id="2759707"/>
    <lineage>
        <taxon>Bacteria</taxon>
        <taxon>Pseudomonadati</taxon>
        <taxon>Pseudomonadota</taxon>
        <taxon>Alphaproteobacteria</taxon>
        <taxon>Sphingomonadales</taxon>
        <taxon>Sphingosinicellaceae</taxon>
        <taxon>Sandaracinobacteroides</taxon>
    </lineage>
</organism>
<dbReference type="EMBL" id="CP059851">
    <property type="protein sequence ID" value="QMW22982.1"/>
    <property type="molecule type" value="Genomic_DNA"/>
</dbReference>
<dbReference type="AlphaFoldDB" id="A0A7G5IHZ0"/>
<name>A0A7G5IHZ0_9SPHN</name>
<dbReference type="InterPro" id="IPR041664">
    <property type="entry name" value="AAA_16"/>
</dbReference>
<evidence type="ECO:0000259" key="1">
    <source>
        <dbReference type="Pfam" id="PF13191"/>
    </source>
</evidence>
<dbReference type="Pfam" id="PF13191">
    <property type="entry name" value="AAA_16"/>
    <property type="match status" value="1"/>
</dbReference>
<gene>
    <name evidence="2" type="ORF">H3309_00240</name>
</gene>
<evidence type="ECO:0000313" key="3">
    <source>
        <dbReference type="Proteomes" id="UP000515292"/>
    </source>
</evidence>
<dbReference type="PANTHER" id="PTHR34301">
    <property type="entry name" value="DNA-BINDING PROTEIN-RELATED"/>
    <property type="match status" value="1"/>
</dbReference>
<dbReference type="PANTHER" id="PTHR34301:SF8">
    <property type="entry name" value="ATPASE DOMAIN-CONTAINING PROTEIN"/>
    <property type="match status" value="1"/>
</dbReference>
<accession>A0A7G5IHZ0</accession>
<dbReference type="GO" id="GO:0005524">
    <property type="term" value="F:ATP binding"/>
    <property type="evidence" value="ECO:0007669"/>
    <property type="project" value="UniProtKB-KW"/>
</dbReference>
<dbReference type="SUPFAM" id="SSF52540">
    <property type="entry name" value="P-loop containing nucleoside triphosphate hydrolases"/>
    <property type="match status" value="1"/>
</dbReference>
<reference evidence="2 3" key="1">
    <citation type="submission" date="2020-07" db="EMBL/GenBank/DDBJ databases">
        <title>Complete genome sequence for Sandaracinobacter sp. M6.</title>
        <authorList>
            <person name="Tang Y."/>
            <person name="Liu Q."/>
            <person name="Guo Z."/>
            <person name="Lei P."/>
            <person name="Huang B."/>
        </authorList>
    </citation>
    <scope>NUCLEOTIDE SEQUENCE [LARGE SCALE GENOMIC DNA]</scope>
    <source>
        <strain evidence="2 3">M6</strain>
    </source>
</reference>
<sequence length="394" mass="43515">MDPRSNPFAPGAGSRPPELAGRDEVMELIAIQLDRLRRGRAARHHLLVGLRGVGKTVLLDEMARRAEANQFVTVRLETPENRSLPSMLVPTLRSALLRLDRGQAALTKAKRALSALRNFASAFRLEMGEASFGVVPAEPGVADSGDLDLDLSDLLCLVGEAAQERGAGLALMIDELQYVPENDLGALIAALHRAGQLQLPVALVGAGLPQLYGLFGRAKSYSERLFIFNEIGPLDKASARQALIKPVQQEGVEFRENAVERVIDLTQGYPYFLQQWGAQVWNVAQKSPITRKDVSEADPLARAELDASFFRVRFDRLTPRERQYLRAMADLGDGPQRSGDVAERIERTTSQCGPVRDSLIRKGMIYSSEHGLMDFTVPLFADFMRRAMPDLEID</sequence>
<dbReference type="KEGG" id="sand:H3309_00240"/>
<keyword evidence="3" id="KW-1185">Reference proteome</keyword>
<dbReference type="Gene3D" id="3.40.50.300">
    <property type="entry name" value="P-loop containing nucleotide triphosphate hydrolases"/>
    <property type="match status" value="1"/>
</dbReference>
<dbReference type="InterPro" id="IPR027417">
    <property type="entry name" value="P-loop_NTPase"/>
</dbReference>
<dbReference type="Proteomes" id="UP000515292">
    <property type="component" value="Chromosome"/>
</dbReference>
<proteinExistence type="predicted"/>
<keyword evidence="2" id="KW-0067">ATP-binding</keyword>
<feature type="domain" description="Orc1-like AAA ATPase" evidence="1">
    <location>
        <begin position="18"/>
        <end position="204"/>
    </location>
</feature>
<protein>
    <submittedName>
        <fullName evidence="2">ATP-binding protein</fullName>
    </submittedName>
</protein>
<evidence type="ECO:0000313" key="2">
    <source>
        <dbReference type="EMBL" id="QMW22982.1"/>
    </source>
</evidence>
<keyword evidence="2" id="KW-0547">Nucleotide-binding</keyword>